<dbReference type="RefSeq" id="XP_010267507.1">
    <property type="nucleotide sequence ID" value="XM_010269205.2"/>
</dbReference>
<feature type="domain" description="UBX" evidence="3">
    <location>
        <begin position="407"/>
        <end position="485"/>
    </location>
</feature>
<feature type="compositionally biased region" description="Polar residues" evidence="2">
    <location>
        <begin position="72"/>
        <end position="83"/>
    </location>
</feature>
<dbReference type="InterPro" id="IPR001012">
    <property type="entry name" value="UBX_dom"/>
</dbReference>
<feature type="compositionally biased region" description="Polar residues" evidence="2">
    <location>
        <begin position="45"/>
        <end position="54"/>
    </location>
</feature>
<dbReference type="CDD" id="cd02958">
    <property type="entry name" value="UAS"/>
    <property type="match status" value="1"/>
</dbReference>
<evidence type="ECO:0000256" key="2">
    <source>
        <dbReference type="SAM" id="MobiDB-lite"/>
    </source>
</evidence>
<accession>A0A1U8AJS6</accession>
<dbReference type="GeneID" id="104604720"/>
<dbReference type="InterPro" id="IPR050730">
    <property type="entry name" value="UBX_domain-protein"/>
</dbReference>
<feature type="region of interest" description="Disordered" evidence="2">
    <location>
        <begin position="343"/>
        <end position="381"/>
    </location>
</feature>
<feature type="compositionally biased region" description="Basic and acidic residues" evidence="2">
    <location>
        <begin position="85"/>
        <end position="98"/>
    </location>
</feature>
<keyword evidence="1" id="KW-0175">Coiled coil</keyword>
<dbReference type="Pfam" id="PF14555">
    <property type="entry name" value="UBA_4"/>
    <property type="match status" value="1"/>
</dbReference>
<feature type="compositionally biased region" description="Low complexity" evidence="2">
    <location>
        <begin position="55"/>
        <end position="71"/>
    </location>
</feature>
<dbReference type="PROSITE" id="PS50033">
    <property type="entry name" value="UBX"/>
    <property type="match status" value="1"/>
</dbReference>
<dbReference type="InterPro" id="IPR049483">
    <property type="entry name" value="FAF1_2-like_UAS"/>
</dbReference>
<keyword evidence="4" id="KW-1185">Reference proteome</keyword>
<dbReference type="PANTHER" id="PTHR23322">
    <property type="entry name" value="FAS-ASSOCIATED PROTEIN"/>
    <property type="match status" value="1"/>
</dbReference>
<dbReference type="Pfam" id="PF21021">
    <property type="entry name" value="FAF1"/>
    <property type="match status" value="1"/>
</dbReference>
<protein>
    <submittedName>
        <fullName evidence="5">Plant UBX domain-containing protein 10-like</fullName>
    </submittedName>
</protein>
<dbReference type="GO" id="GO:0036503">
    <property type="term" value="P:ERAD pathway"/>
    <property type="evidence" value="ECO:0000318"/>
    <property type="project" value="GO_Central"/>
</dbReference>
<dbReference type="SUPFAM" id="SSF52833">
    <property type="entry name" value="Thioredoxin-like"/>
    <property type="match status" value="1"/>
</dbReference>
<dbReference type="SMART" id="SM00594">
    <property type="entry name" value="UAS"/>
    <property type="match status" value="1"/>
</dbReference>
<name>A0A1U8AJS6_NELNU</name>
<dbReference type="KEGG" id="nnu:104604720"/>
<evidence type="ECO:0000313" key="4">
    <source>
        <dbReference type="Proteomes" id="UP000189703"/>
    </source>
</evidence>
<dbReference type="GO" id="GO:0005783">
    <property type="term" value="C:endoplasmic reticulum"/>
    <property type="evidence" value="ECO:0000318"/>
    <property type="project" value="GO_Central"/>
</dbReference>
<dbReference type="GO" id="GO:0043130">
    <property type="term" value="F:ubiquitin binding"/>
    <property type="evidence" value="ECO:0000318"/>
    <property type="project" value="GO_Central"/>
</dbReference>
<dbReference type="InterPro" id="IPR006577">
    <property type="entry name" value="UAS"/>
</dbReference>
<organism evidence="4 5">
    <name type="scientific">Nelumbo nucifera</name>
    <name type="common">Sacred lotus</name>
    <dbReference type="NCBI Taxonomy" id="4432"/>
    <lineage>
        <taxon>Eukaryota</taxon>
        <taxon>Viridiplantae</taxon>
        <taxon>Streptophyta</taxon>
        <taxon>Embryophyta</taxon>
        <taxon>Tracheophyta</taxon>
        <taxon>Spermatophyta</taxon>
        <taxon>Magnoliopsida</taxon>
        <taxon>Proteales</taxon>
        <taxon>Nelumbonaceae</taxon>
        <taxon>Nelumbo</taxon>
    </lineage>
</organism>
<dbReference type="OMA" id="ILIRHQW"/>
<dbReference type="Gene3D" id="1.10.8.10">
    <property type="entry name" value="DNA helicase RuvA subunit, C-terminal domain"/>
    <property type="match status" value="1"/>
</dbReference>
<dbReference type="CDD" id="cd14353">
    <property type="entry name" value="UBA_FAF"/>
    <property type="match status" value="1"/>
</dbReference>
<dbReference type="AlphaFoldDB" id="A0A1U8AJS6"/>
<feature type="compositionally biased region" description="Basic and acidic residues" evidence="2">
    <location>
        <begin position="344"/>
        <end position="381"/>
    </location>
</feature>
<reference evidence="5" key="1">
    <citation type="submission" date="2025-08" db="UniProtKB">
        <authorList>
            <consortium name="RefSeq"/>
        </authorList>
    </citation>
    <scope>IDENTIFICATION</scope>
</reference>
<sequence>MGDFVDKLAYFQAITGIEDPDLCTEMLAAHGWDLELAISAFTASDSIPSDNPNGNHTNNDTTTSPSNDHSNAGSRGQSNSNTWEGVERSELARQESHSVADVAPAASPGLAWKLITLPFSVISGSLSLISGAIGLGVWVAGGVLSHSLGLLGWGSSRNGDASSPLVSLSAAASEALDFVAAFERNYGTTHPNFVTEGFMDALQRSRQAFKLLFVYLHSPDHPDTPSFCEQSLCSELVASFINENFVSWGGSIRASEGFKMSNSLKASRFPFCAVVMAASNQRIALLQQIEGPRSPEQMLTILQRVVEESAPVLVAARLEAEERRNNMRLREEQDAAYRAALEADQARERQRKEEQERLEREAAEAERKRKEEEEARERAAREAAEREAALIRRRQEKAMSLGVEPEKGPNVTQVLVRFPTGERKERRFHNTDTIQSLYDYVDSLDCLNAEKYSLVSNFPRVVYGPEKHSLSLNEAGLHPQASLFVEVDS</sequence>
<dbReference type="STRING" id="4432.A0A1U8AJS6"/>
<dbReference type="PANTHER" id="PTHR23322:SF1">
    <property type="entry name" value="FAS-ASSOCIATED FACTOR 2"/>
    <property type="match status" value="1"/>
</dbReference>
<dbReference type="Gene3D" id="3.40.30.10">
    <property type="entry name" value="Glutaredoxin"/>
    <property type="match status" value="1"/>
</dbReference>
<proteinExistence type="predicted"/>
<evidence type="ECO:0000259" key="3">
    <source>
        <dbReference type="PROSITE" id="PS50033"/>
    </source>
</evidence>
<feature type="region of interest" description="Disordered" evidence="2">
    <location>
        <begin position="45"/>
        <end position="99"/>
    </location>
</feature>
<dbReference type="InterPro" id="IPR036249">
    <property type="entry name" value="Thioredoxin-like_sf"/>
</dbReference>
<dbReference type="InterPro" id="IPR029071">
    <property type="entry name" value="Ubiquitin-like_domsf"/>
</dbReference>
<evidence type="ECO:0000256" key="1">
    <source>
        <dbReference type="ARBA" id="ARBA00023054"/>
    </source>
</evidence>
<evidence type="ECO:0000313" key="5">
    <source>
        <dbReference type="RefSeq" id="XP_010267507.1"/>
    </source>
</evidence>
<gene>
    <name evidence="5" type="primary">LOC104604720</name>
</gene>
<dbReference type="SMART" id="SM00166">
    <property type="entry name" value="UBX"/>
    <property type="match status" value="1"/>
</dbReference>
<dbReference type="SUPFAM" id="SSF54236">
    <property type="entry name" value="Ubiquitin-like"/>
    <property type="match status" value="1"/>
</dbReference>
<dbReference type="FunCoup" id="A0A1U8AJS6">
    <property type="interactions" value="4175"/>
</dbReference>
<dbReference type="Pfam" id="PF00789">
    <property type="entry name" value="UBX"/>
    <property type="match status" value="1"/>
</dbReference>
<dbReference type="Gene3D" id="3.10.20.90">
    <property type="entry name" value="Phosphatidylinositol 3-kinase Catalytic Subunit, Chain A, domain 1"/>
    <property type="match status" value="1"/>
</dbReference>
<dbReference type="OrthoDB" id="1026733at2759"/>
<dbReference type="InParanoid" id="A0A1U8AJS6"/>
<dbReference type="Proteomes" id="UP000189703">
    <property type="component" value="Unplaced"/>
</dbReference>
<dbReference type="eggNOG" id="KOG1363">
    <property type="taxonomic scope" value="Eukaryota"/>
</dbReference>